<proteinExistence type="predicted"/>
<feature type="region of interest" description="Disordered" evidence="1">
    <location>
        <begin position="23"/>
        <end position="56"/>
    </location>
</feature>
<evidence type="ECO:0000313" key="3">
    <source>
        <dbReference type="Proteomes" id="UP000887540"/>
    </source>
</evidence>
<keyword evidence="3" id="KW-1185">Reference proteome</keyword>
<accession>A0A914EI66</accession>
<evidence type="ECO:0000313" key="4">
    <source>
        <dbReference type="WBParaSite" id="ACRNAN_scaffold8060.g10228.t1"/>
    </source>
</evidence>
<feature type="compositionally biased region" description="Basic residues" evidence="1">
    <location>
        <begin position="27"/>
        <end position="39"/>
    </location>
</feature>
<reference evidence="4" key="1">
    <citation type="submission" date="2022-11" db="UniProtKB">
        <authorList>
            <consortium name="WormBaseParasite"/>
        </authorList>
    </citation>
    <scope>IDENTIFICATION</scope>
</reference>
<organism evidence="3 4">
    <name type="scientific">Acrobeloides nanus</name>
    <dbReference type="NCBI Taxonomy" id="290746"/>
    <lineage>
        <taxon>Eukaryota</taxon>
        <taxon>Metazoa</taxon>
        <taxon>Ecdysozoa</taxon>
        <taxon>Nematoda</taxon>
        <taxon>Chromadorea</taxon>
        <taxon>Rhabditida</taxon>
        <taxon>Tylenchina</taxon>
        <taxon>Cephalobomorpha</taxon>
        <taxon>Cephaloboidea</taxon>
        <taxon>Cephalobidae</taxon>
        <taxon>Acrobeloides</taxon>
    </lineage>
</organism>
<feature type="signal peptide" evidence="2">
    <location>
        <begin position="1"/>
        <end position="22"/>
    </location>
</feature>
<dbReference type="AlphaFoldDB" id="A0A914EI66"/>
<feature type="chain" id="PRO_5037805346" evidence="2">
    <location>
        <begin position="23"/>
        <end position="97"/>
    </location>
</feature>
<dbReference type="Proteomes" id="UP000887540">
    <property type="component" value="Unplaced"/>
</dbReference>
<dbReference type="WBParaSite" id="ACRNAN_scaffold8060.g10228.t1">
    <property type="protein sequence ID" value="ACRNAN_scaffold8060.g10228.t1"/>
    <property type="gene ID" value="ACRNAN_scaffold8060.g10228"/>
</dbReference>
<name>A0A914EI66_9BILA</name>
<protein>
    <submittedName>
        <fullName evidence="4">Secreted protein</fullName>
    </submittedName>
</protein>
<sequence>MKSRKSLIRAILFVVRLQKSVAGHHGTALRRRNSNKRPKTPNSCGHSPLKRCDSTRIRGKVGQPKLLAQHRNSAPTTMFRASTPQIEIVVEPDGHHF</sequence>
<keyword evidence="2" id="KW-0732">Signal</keyword>
<evidence type="ECO:0000256" key="2">
    <source>
        <dbReference type="SAM" id="SignalP"/>
    </source>
</evidence>
<evidence type="ECO:0000256" key="1">
    <source>
        <dbReference type="SAM" id="MobiDB-lite"/>
    </source>
</evidence>